<organism evidence="2 3">
    <name type="scientific">Methylobacterium goesingense</name>
    <dbReference type="NCBI Taxonomy" id="243690"/>
    <lineage>
        <taxon>Bacteria</taxon>
        <taxon>Pseudomonadati</taxon>
        <taxon>Pseudomonadota</taxon>
        <taxon>Alphaproteobacteria</taxon>
        <taxon>Hyphomicrobiales</taxon>
        <taxon>Methylobacteriaceae</taxon>
        <taxon>Methylobacterium</taxon>
    </lineage>
</organism>
<comment type="caution">
    <text evidence="2">The sequence shown here is derived from an EMBL/GenBank/DDBJ whole genome shotgun (WGS) entry which is preliminary data.</text>
</comment>
<sequence>MDFNKASILFVQAVGVPAASIAGRRHLGMDQANSEPGRERCAPSIACDDLRGGSGPATRVSAQKSVSDDTPVNPHPSVAAQTRAGSGRTGIRQTGVLGRRVSGNPIGGRVFFERE</sequence>
<keyword evidence="3" id="KW-1185">Reference proteome</keyword>
<protein>
    <submittedName>
        <fullName evidence="2">Uncharacterized protein</fullName>
    </submittedName>
</protein>
<dbReference type="Proteomes" id="UP001549145">
    <property type="component" value="Unassembled WGS sequence"/>
</dbReference>
<evidence type="ECO:0000256" key="1">
    <source>
        <dbReference type="SAM" id="MobiDB-lite"/>
    </source>
</evidence>
<gene>
    <name evidence="2" type="ORF">ABID43_001459</name>
</gene>
<feature type="compositionally biased region" description="Polar residues" evidence="1">
    <location>
        <begin position="60"/>
        <end position="70"/>
    </location>
</feature>
<reference evidence="2 3" key="1">
    <citation type="submission" date="2024-06" db="EMBL/GenBank/DDBJ databases">
        <title>Genomic Encyclopedia of Type Strains, Phase IV (KMG-IV): sequencing the most valuable type-strain genomes for metagenomic binning, comparative biology and taxonomic classification.</title>
        <authorList>
            <person name="Goeker M."/>
        </authorList>
    </citation>
    <scope>NUCLEOTIDE SEQUENCE [LARGE SCALE GENOMIC DNA]</scope>
    <source>
        <strain evidence="2 3">DSM 21331</strain>
    </source>
</reference>
<dbReference type="EMBL" id="JBEPMM010000002">
    <property type="protein sequence ID" value="MET3691934.1"/>
    <property type="molecule type" value="Genomic_DNA"/>
</dbReference>
<dbReference type="RefSeq" id="WP_238275590.1">
    <property type="nucleotide sequence ID" value="NZ_BPQL01000008.1"/>
</dbReference>
<evidence type="ECO:0000313" key="2">
    <source>
        <dbReference type="EMBL" id="MET3691934.1"/>
    </source>
</evidence>
<name>A0ABV2L2S1_9HYPH</name>
<evidence type="ECO:0000313" key="3">
    <source>
        <dbReference type="Proteomes" id="UP001549145"/>
    </source>
</evidence>
<feature type="region of interest" description="Disordered" evidence="1">
    <location>
        <begin position="49"/>
        <end position="100"/>
    </location>
</feature>
<proteinExistence type="predicted"/>
<accession>A0ABV2L2S1</accession>